<feature type="non-terminal residue" evidence="3">
    <location>
        <position position="1"/>
    </location>
</feature>
<evidence type="ECO:0000256" key="1">
    <source>
        <dbReference type="SAM" id="MobiDB-lite"/>
    </source>
</evidence>
<proteinExistence type="predicted"/>
<evidence type="ECO:0000313" key="3">
    <source>
        <dbReference type="EMBL" id="JAT80930.1"/>
    </source>
</evidence>
<accession>A0A1E1W1Q6</accession>
<feature type="domain" description="WW" evidence="2">
    <location>
        <begin position="14"/>
        <end position="47"/>
    </location>
</feature>
<dbReference type="Pfam" id="PF00397">
    <property type="entry name" value="WW"/>
    <property type="match status" value="1"/>
</dbReference>
<protein>
    <recommendedName>
        <fullName evidence="2">WW domain-containing protein</fullName>
    </recommendedName>
</protein>
<dbReference type="InterPro" id="IPR036020">
    <property type="entry name" value="WW_dom_sf"/>
</dbReference>
<organism evidence="3">
    <name type="scientific">Pectinophora gossypiella</name>
    <name type="common">Cotton pink bollworm</name>
    <name type="synonym">Depressaria gossypiella</name>
    <dbReference type="NCBI Taxonomy" id="13191"/>
    <lineage>
        <taxon>Eukaryota</taxon>
        <taxon>Metazoa</taxon>
        <taxon>Ecdysozoa</taxon>
        <taxon>Arthropoda</taxon>
        <taxon>Hexapoda</taxon>
        <taxon>Insecta</taxon>
        <taxon>Pterygota</taxon>
        <taxon>Neoptera</taxon>
        <taxon>Endopterygota</taxon>
        <taxon>Lepidoptera</taxon>
        <taxon>Glossata</taxon>
        <taxon>Ditrysia</taxon>
        <taxon>Gelechioidea</taxon>
        <taxon>Gelechiidae</taxon>
        <taxon>Apatetrinae</taxon>
        <taxon>Pectinophora</taxon>
    </lineage>
</organism>
<evidence type="ECO:0000259" key="2">
    <source>
        <dbReference type="PROSITE" id="PS50020"/>
    </source>
</evidence>
<reference evidence="3" key="1">
    <citation type="submission" date="2015-09" db="EMBL/GenBank/DDBJ databases">
        <title>De novo assembly of Pectinophora gossypiella (Pink Bollworm) gut transcriptome.</title>
        <authorList>
            <person name="Tassone E.E."/>
        </authorList>
    </citation>
    <scope>NUCLEOTIDE SEQUENCE</scope>
</reference>
<dbReference type="PROSITE" id="PS50020">
    <property type="entry name" value="WW_DOMAIN_2"/>
    <property type="match status" value="1"/>
</dbReference>
<dbReference type="AlphaFoldDB" id="A0A1E1W1Q6"/>
<dbReference type="Gene3D" id="2.20.70.10">
    <property type="match status" value="1"/>
</dbReference>
<dbReference type="EMBL" id="GDQN01010124">
    <property type="protein sequence ID" value="JAT80930.1"/>
    <property type="molecule type" value="Transcribed_RNA"/>
</dbReference>
<dbReference type="OrthoDB" id="422362at2759"/>
<dbReference type="InterPro" id="IPR001202">
    <property type="entry name" value="WW_dom"/>
</dbReference>
<dbReference type="SUPFAM" id="SSF51045">
    <property type="entry name" value="WW domain"/>
    <property type="match status" value="1"/>
</dbReference>
<dbReference type="SMART" id="SM00456">
    <property type="entry name" value="WW"/>
    <property type="match status" value="1"/>
</dbReference>
<feature type="compositionally biased region" description="Acidic residues" evidence="1">
    <location>
        <begin position="51"/>
        <end position="64"/>
    </location>
</feature>
<feature type="region of interest" description="Disordered" evidence="1">
    <location>
        <begin position="40"/>
        <end position="67"/>
    </location>
</feature>
<gene>
    <name evidence="3" type="ORF">g.17964</name>
</gene>
<sequence>PPQPPQPPEEPAEVVLPSMWRSAVDSRGRTYYYHVKLRQPQWLPPTPPQFEPEESSSEEEEDNPADNMMRLPAMGKLVEGVNGIYEVIKEQAKNGLIPDHALVREAAQATPRPCLRKTD</sequence>
<dbReference type="CDD" id="cd00201">
    <property type="entry name" value="WW"/>
    <property type="match status" value="1"/>
</dbReference>
<name>A0A1E1W1Q6_PECGO</name>